<dbReference type="Gene3D" id="2.60.40.10">
    <property type="entry name" value="Immunoglobulins"/>
    <property type="match status" value="1"/>
</dbReference>
<reference evidence="4 5" key="2">
    <citation type="submission" date="2017-07" db="EMBL/GenBank/DDBJ databases">
        <title>Candidatus Dactylopiibacterium carminicum, a nitrogen-fixing symbiont of the cochineal insect Dactylopius coccus and Dactylopius opuntiae (Hemiptera: Coccoidea: Dactylopiidae).</title>
        <authorList>
            <person name="Vera A."/>
        </authorList>
    </citation>
    <scope>NUCLEOTIDE SEQUENCE [LARGE SCALE GENOMIC DNA]</scope>
    <source>
        <strain evidence="4 5">NFDCM</strain>
    </source>
</reference>
<dbReference type="GO" id="GO:0005737">
    <property type="term" value="C:cytoplasm"/>
    <property type="evidence" value="ECO:0007669"/>
    <property type="project" value="InterPro"/>
</dbReference>
<dbReference type="GO" id="GO:0008849">
    <property type="term" value="F:enterochelin esterase activity"/>
    <property type="evidence" value="ECO:0007669"/>
    <property type="project" value="InterPro"/>
</dbReference>
<evidence type="ECO:0000313" key="3">
    <source>
        <dbReference type="EMBL" id="KAF7600389.1"/>
    </source>
</evidence>
<comment type="similarity">
    <text evidence="1">Belongs to the Fes family.</text>
</comment>
<dbReference type="Proteomes" id="UP000216107">
    <property type="component" value="Unassembled WGS sequence"/>
</dbReference>
<dbReference type="InterPro" id="IPR013783">
    <property type="entry name" value="Ig-like_fold"/>
</dbReference>
<dbReference type="OrthoDB" id="9775130at2"/>
<gene>
    <name evidence="3" type="ORF">BGI27_03140</name>
    <name evidence="4" type="ORF">CGU29_05980</name>
</gene>
<protein>
    <submittedName>
        <fullName evidence="3">DUF3327 domain-containing protein</fullName>
    </submittedName>
</protein>
<dbReference type="AlphaFoldDB" id="A0A272EUL1"/>
<organism evidence="4 5">
    <name type="scientific">Candidatus Dactylopiibacterium carminicum</name>
    <dbReference type="NCBI Taxonomy" id="857335"/>
    <lineage>
        <taxon>Bacteria</taxon>
        <taxon>Pseudomonadati</taxon>
        <taxon>Pseudomonadota</taxon>
        <taxon>Betaproteobacteria</taxon>
        <taxon>Rhodocyclales</taxon>
        <taxon>Rhodocyclaceae</taxon>
        <taxon>Candidatus Dactylopiibacterium</taxon>
    </lineage>
</organism>
<name>A0A272EUL1_9RHOO</name>
<dbReference type="EMBL" id="MDUX01000006">
    <property type="protein sequence ID" value="KAF7600389.1"/>
    <property type="molecule type" value="Genomic_DNA"/>
</dbReference>
<evidence type="ECO:0000259" key="2">
    <source>
        <dbReference type="Pfam" id="PF11806"/>
    </source>
</evidence>
<dbReference type="GO" id="GO:0006826">
    <property type="term" value="P:iron ion transport"/>
    <property type="evidence" value="ECO:0007669"/>
    <property type="project" value="InterPro"/>
</dbReference>
<evidence type="ECO:0000313" key="6">
    <source>
        <dbReference type="Proteomes" id="UP000623509"/>
    </source>
</evidence>
<evidence type="ECO:0000313" key="5">
    <source>
        <dbReference type="Proteomes" id="UP000216107"/>
    </source>
</evidence>
<dbReference type="InterPro" id="IPR014756">
    <property type="entry name" value="Ig_E-set"/>
</dbReference>
<dbReference type="GO" id="GO:0005506">
    <property type="term" value="F:iron ion binding"/>
    <property type="evidence" value="ECO:0007669"/>
    <property type="project" value="InterPro"/>
</dbReference>
<evidence type="ECO:0000256" key="1">
    <source>
        <dbReference type="ARBA" id="ARBA00024201"/>
    </source>
</evidence>
<dbReference type="EMBL" id="NMRN01000012">
    <property type="protein sequence ID" value="PAS93783.1"/>
    <property type="molecule type" value="Genomic_DNA"/>
</dbReference>
<accession>A0A272EUL1</accession>
<proteinExistence type="inferred from homology"/>
<reference evidence="3 6" key="1">
    <citation type="submission" date="2016-08" db="EMBL/GenBank/DDBJ databases">
        <title>Candidatus Dactylopiibacterium carminicum genome sequence.</title>
        <authorList>
            <person name="Ramirez-Puebla S.T."/>
            <person name="Ormeno-Orrillo E."/>
            <person name="Vera-Ponce De Leon A."/>
            <person name="Luis L."/>
            <person name="Sanchez-Flores A."/>
            <person name="Monica R."/>
            <person name="Martinez-Romero E."/>
        </authorList>
    </citation>
    <scope>NUCLEOTIDE SEQUENCE [LARGE SCALE GENOMIC DNA]</scope>
    <source>
        <strain evidence="3">END1</strain>
    </source>
</reference>
<dbReference type="Proteomes" id="UP000623509">
    <property type="component" value="Unassembled WGS sequence"/>
</dbReference>
<sequence>MRLLRLLCSSLVFAASVSASNASQPHSGQLEAGQEILLPLAVKTGDYIEASLDTPQARVNLDLLASDGHAVRRLLQASIGSGVFRFIAQPGQTLRLGGTVSTTPYTLRITRQVSVAEQKLPPEPLASPALRELAADLTKGGSTDAFWARMAHEGTPLIEAAGNGQYRVTFLWRGAKHGVRLFGGPARDHDELQRLGQSDVWFRSYTVPANARASYRLAPDVPVFAGNPRERRVAILATAQADPLNPRRWPGDAPDRFTQQSVLELPEAPLQAWITPTGAASGSLQSWLQESRILGNTHDIALYRPAGFDPGNPANLLLFVFDGPEYQSRVPTPTILDNLVAAGRLPPPLLSSSAMPAPRLAAWNCRTTPTLLVSWQRNYCHVWHAKPACSPGANARRWPAPVMVVWPRPASHCVTRSSSVT</sequence>
<dbReference type="SUPFAM" id="SSF81296">
    <property type="entry name" value="E set domains"/>
    <property type="match status" value="1"/>
</dbReference>
<dbReference type="InterPro" id="IPR029058">
    <property type="entry name" value="AB_hydrolase_fold"/>
</dbReference>
<comment type="caution">
    <text evidence="4">The sequence shown here is derived from an EMBL/GenBank/DDBJ whole genome shotgun (WGS) entry which is preliminary data.</text>
</comment>
<keyword evidence="6" id="KW-1185">Reference proteome</keyword>
<feature type="domain" description="Enterochelin esterase N-terminal" evidence="2">
    <location>
        <begin position="167"/>
        <end position="273"/>
    </location>
</feature>
<dbReference type="Pfam" id="PF11806">
    <property type="entry name" value="Enterochelin_N"/>
    <property type="match status" value="1"/>
</dbReference>
<dbReference type="Gene3D" id="3.40.50.1820">
    <property type="entry name" value="alpha/beta hydrolase"/>
    <property type="match status" value="1"/>
</dbReference>
<evidence type="ECO:0000313" key="4">
    <source>
        <dbReference type="EMBL" id="PAS93783.1"/>
    </source>
</evidence>
<dbReference type="InterPro" id="IPR021764">
    <property type="entry name" value="Enterochelin_esterase_N"/>
</dbReference>